<feature type="compositionally biased region" description="Polar residues" evidence="3">
    <location>
        <begin position="456"/>
        <end position="484"/>
    </location>
</feature>
<dbReference type="GeneID" id="7824470"/>
<dbReference type="Pfam" id="PF01344">
    <property type="entry name" value="Kelch_1"/>
    <property type="match status" value="1"/>
</dbReference>
<dbReference type="Gene3D" id="2.120.10.80">
    <property type="entry name" value="Kelch-type beta propeller"/>
    <property type="match status" value="1"/>
</dbReference>
<feature type="region of interest" description="Disordered" evidence="3">
    <location>
        <begin position="435"/>
        <end position="501"/>
    </location>
</feature>
<sequence length="989" mass="113362">MKMNQVQSIQKIGDTAVPSPEMRPIQTQANNSTIFQSAKIAQLSQSAQSIQSTPFTQVRDISPLTHKQLNALSPSKSTLSQGQKKRNHKIPCPAHQEFDISNMCTAEGCLEPLCAECIRVHTQLHNNEGTSSNIDTIFNKRDQCIEILKEQTNLFSQEIQVLGQIGDSTRDNLLKQSLEKIQIAKEKVLFVVEQYFKDIQEHVQQKIVYSKQSTTVDKQKNLELKLQSIIQDIAKMEDLLNSEDFIKAIIQILSGEYDHNYEKIQQEINEVVEKSGSELFEVEFDESKMYSLNIEIQKLIFLKPHNMDGVINKTLEISKADVFQSKHQSPLKKHNQTVLSTIVSHQQRNNFSSNQKLNSQSFLQVGNHVSQANENINRQSLQNIESLNDLNKPKTLISQRPPQSQQLQKSINQALSNSQISKSSNIGLDQFMHLPKSQRQQQQQMQNGNLREEQIQSRQPYISSNQPSLNLSRDSSPNRNSVKAQDQVGLRGSRSISSNIQYEGQQKKMYTFNEVTTFGQQTDREISQQQQQQQSINNSNSVNSMRKNNHIIRSLQNPQNIYQEPQRNFVSSNSQEKYTPYTTSNPSSQRPSVSQHGDERISQSQNIENSQLMSYPQILLEQADYFSPQTSRKFLHFFQDNSKIFHYLDLETLSKDSQTQQFQQQILNIQFKIPMYHRSVMTPFGDTYITGGVDVNQKSYVLNTCYKLNYRQATLEPISSMYYPRSNHGIAFCEGYIYVCGGSTNQDNTCLDKCERFDVEIGRWEQISSLNQKCSGCSLSQFSNRFLFKFGGNTDIFTLSNTIERYDIQLNEWKIIPFNIIPNHITMKLPSFCGSCQVNKDEIILLGGSNHSNKLQNVFLIRMYSEECDVILLKPLPRAGTFWQNPIVLGGVIFSLQNIIMDKSPDHCYFGKKRILAFNSQIWKQIGSDEIDYYNSSNSANMVSSNININQNQSYILDNSYRKQTASKSPYRVGQSLTTSNKLKKVFYD</sequence>
<evidence type="ECO:0000313" key="5">
    <source>
        <dbReference type="Proteomes" id="UP000009168"/>
    </source>
</evidence>
<keyword evidence="2" id="KW-0677">Repeat</keyword>
<dbReference type="InParanoid" id="I7LTN5"/>
<organism evidence="4 5">
    <name type="scientific">Tetrahymena thermophila (strain SB210)</name>
    <dbReference type="NCBI Taxonomy" id="312017"/>
    <lineage>
        <taxon>Eukaryota</taxon>
        <taxon>Sar</taxon>
        <taxon>Alveolata</taxon>
        <taxon>Ciliophora</taxon>
        <taxon>Intramacronucleata</taxon>
        <taxon>Oligohymenophorea</taxon>
        <taxon>Hymenostomatida</taxon>
        <taxon>Tetrahymenina</taxon>
        <taxon>Tetrahymenidae</taxon>
        <taxon>Tetrahymena</taxon>
    </lineage>
</organism>
<feature type="compositionally biased region" description="Polar residues" evidence="3">
    <location>
        <begin position="396"/>
        <end position="416"/>
    </location>
</feature>
<dbReference type="OMA" id="SHDFCER"/>
<accession>I7LTN5</accession>
<evidence type="ECO:0000256" key="2">
    <source>
        <dbReference type="ARBA" id="ARBA00022737"/>
    </source>
</evidence>
<dbReference type="STRING" id="312017.I7LTN5"/>
<feature type="region of interest" description="Disordered" evidence="3">
    <location>
        <begin position="572"/>
        <end position="603"/>
    </location>
</feature>
<dbReference type="OrthoDB" id="45365at2759"/>
<gene>
    <name evidence="4" type="ORF">TTHERM_00419710</name>
</gene>
<feature type="compositionally biased region" description="Low complexity" evidence="3">
    <location>
        <begin position="527"/>
        <end position="543"/>
    </location>
</feature>
<dbReference type="Proteomes" id="UP000009168">
    <property type="component" value="Unassembled WGS sequence"/>
</dbReference>
<feature type="compositionally biased region" description="Polar residues" evidence="3">
    <location>
        <begin position="572"/>
        <end position="595"/>
    </location>
</feature>
<feature type="region of interest" description="Disordered" evidence="3">
    <location>
        <begin position="521"/>
        <end position="543"/>
    </location>
</feature>
<dbReference type="eggNOG" id="KOG4441">
    <property type="taxonomic scope" value="Eukaryota"/>
</dbReference>
<protein>
    <submittedName>
        <fullName evidence="4">Kelch motif protein</fullName>
    </submittedName>
</protein>
<dbReference type="SMART" id="SM00612">
    <property type="entry name" value="Kelch"/>
    <property type="match status" value="2"/>
</dbReference>
<dbReference type="PANTHER" id="PTHR46344:SF27">
    <property type="entry name" value="KELCH REPEAT SUPERFAMILY PROTEIN"/>
    <property type="match status" value="1"/>
</dbReference>
<dbReference type="HOGENOM" id="CLU_319240_0_0_1"/>
<dbReference type="AlphaFoldDB" id="I7LTN5"/>
<dbReference type="KEGG" id="tet:TTHERM_00419710"/>
<evidence type="ECO:0000313" key="4">
    <source>
        <dbReference type="EMBL" id="EAR85568.1"/>
    </source>
</evidence>
<dbReference type="InterPro" id="IPR015915">
    <property type="entry name" value="Kelch-typ_b-propeller"/>
</dbReference>
<name>I7LTN5_TETTS</name>
<dbReference type="RefSeq" id="XP_001033231.1">
    <property type="nucleotide sequence ID" value="XM_001033231.2"/>
</dbReference>
<keyword evidence="1" id="KW-0880">Kelch repeat</keyword>
<evidence type="ECO:0000256" key="1">
    <source>
        <dbReference type="ARBA" id="ARBA00022441"/>
    </source>
</evidence>
<proteinExistence type="predicted"/>
<evidence type="ECO:0000256" key="3">
    <source>
        <dbReference type="SAM" id="MobiDB-lite"/>
    </source>
</evidence>
<dbReference type="SUPFAM" id="SSF117281">
    <property type="entry name" value="Kelch motif"/>
    <property type="match status" value="1"/>
</dbReference>
<feature type="compositionally biased region" description="Polar residues" evidence="3">
    <location>
        <begin position="1"/>
        <end position="10"/>
    </location>
</feature>
<dbReference type="PANTHER" id="PTHR46344">
    <property type="entry name" value="OS02G0202900 PROTEIN"/>
    <property type="match status" value="1"/>
</dbReference>
<feature type="region of interest" description="Disordered" evidence="3">
    <location>
        <begin position="394"/>
        <end position="416"/>
    </location>
</feature>
<dbReference type="EMBL" id="GG662536">
    <property type="protein sequence ID" value="EAR85568.1"/>
    <property type="molecule type" value="Genomic_DNA"/>
</dbReference>
<feature type="region of interest" description="Disordered" evidence="3">
    <location>
        <begin position="1"/>
        <end position="23"/>
    </location>
</feature>
<keyword evidence="5" id="KW-1185">Reference proteome</keyword>
<dbReference type="InterPro" id="IPR006652">
    <property type="entry name" value="Kelch_1"/>
</dbReference>
<reference evidence="5" key="1">
    <citation type="journal article" date="2006" name="PLoS Biol.">
        <title>Macronuclear genome sequence of the ciliate Tetrahymena thermophila, a model eukaryote.</title>
        <authorList>
            <person name="Eisen J.A."/>
            <person name="Coyne R.S."/>
            <person name="Wu M."/>
            <person name="Wu D."/>
            <person name="Thiagarajan M."/>
            <person name="Wortman J.R."/>
            <person name="Badger J.H."/>
            <person name="Ren Q."/>
            <person name="Amedeo P."/>
            <person name="Jones K.M."/>
            <person name="Tallon L.J."/>
            <person name="Delcher A.L."/>
            <person name="Salzberg S.L."/>
            <person name="Silva J.C."/>
            <person name="Haas B.J."/>
            <person name="Majoros W.H."/>
            <person name="Farzad M."/>
            <person name="Carlton J.M."/>
            <person name="Smith R.K. Jr."/>
            <person name="Garg J."/>
            <person name="Pearlman R.E."/>
            <person name="Karrer K.M."/>
            <person name="Sun L."/>
            <person name="Manning G."/>
            <person name="Elde N.C."/>
            <person name="Turkewitz A.P."/>
            <person name="Asai D.J."/>
            <person name="Wilkes D.E."/>
            <person name="Wang Y."/>
            <person name="Cai H."/>
            <person name="Collins K."/>
            <person name="Stewart B.A."/>
            <person name="Lee S.R."/>
            <person name="Wilamowska K."/>
            <person name="Weinberg Z."/>
            <person name="Ruzzo W.L."/>
            <person name="Wloga D."/>
            <person name="Gaertig J."/>
            <person name="Frankel J."/>
            <person name="Tsao C.-C."/>
            <person name="Gorovsky M.A."/>
            <person name="Keeling P.J."/>
            <person name="Waller R.F."/>
            <person name="Patron N.J."/>
            <person name="Cherry J.M."/>
            <person name="Stover N.A."/>
            <person name="Krieger C.J."/>
            <person name="del Toro C."/>
            <person name="Ryder H.F."/>
            <person name="Williamson S.C."/>
            <person name="Barbeau R.A."/>
            <person name="Hamilton E.P."/>
            <person name="Orias E."/>
        </authorList>
    </citation>
    <scope>NUCLEOTIDE SEQUENCE [LARGE SCALE GENOMIC DNA]</scope>
    <source>
        <strain evidence="5">SB210</strain>
    </source>
</reference>